<name>A0AAV2HCQ5_LYMST</name>
<sequence length="181" mass="20508">AEDNPLNGRVLPPDDPYAGRSRNLPSVNLEMHDMVDNGTGHNLYGTSTRTDRHLTLRHRRDASRNGYEYFKQLKQQISCGFEGDGDGQSVESLRFEDIKEARQFLATIRVRRKKSAAKRNSLSDTVEVLLPGDESPGGGDEEDAYEEVGLPSTRQRTKCLTERLIKARQERSMKEISRSTR</sequence>
<comment type="caution">
    <text evidence="2">The sequence shown here is derived from an EMBL/GenBank/DDBJ whole genome shotgun (WGS) entry which is preliminary data.</text>
</comment>
<proteinExistence type="predicted"/>
<dbReference type="AlphaFoldDB" id="A0AAV2HCQ5"/>
<protein>
    <submittedName>
        <fullName evidence="2">Uncharacterized protein</fullName>
    </submittedName>
</protein>
<organism evidence="2 3">
    <name type="scientific">Lymnaea stagnalis</name>
    <name type="common">Great pond snail</name>
    <name type="synonym">Helix stagnalis</name>
    <dbReference type="NCBI Taxonomy" id="6523"/>
    <lineage>
        <taxon>Eukaryota</taxon>
        <taxon>Metazoa</taxon>
        <taxon>Spiralia</taxon>
        <taxon>Lophotrochozoa</taxon>
        <taxon>Mollusca</taxon>
        <taxon>Gastropoda</taxon>
        <taxon>Heterobranchia</taxon>
        <taxon>Euthyneura</taxon>
        <taxon>Panpulmonata</taxon>
        <taxon>Hygrophila</taxon>
        <taxon>Lymnaeoidea</taxon>
        <taxon>Lymnaeidae</taxon>
        <taxon>Lymnaea</taxon>
    </lineage>
</organism>
<feature type="region of interest" description="Disordered" evidence="1">
    <location>
        <begin position="128"/>
        <end position="153"/>
    </location>
</feature>
<accession>A0AAV2HCQ5</accession>
<keyword evidence="3" id="KW-1185">Reference proteome</keyword>
<evidence type="ECO:0000256" key="1">
    <source>
        <dbReference type="SAM" id="MobiDB-lite"/>
    </source>
</evidence>
<reference evidence="2 3" key="1">
    <citation type="submission" date="2024-04" db="EMBL/GenBank/DDBJ databases">
        <authorList>
            <consortium name="Genoscope - CEA"/>
            <person name="William W."/>
        </authorList>
    </citation>
    <scope>NUCLEOTIDE SEQUENCE [LARGE SCALE GENOMIC DNA]</scope>
</reference>
<dbReference type="EMBL" id="CAXITT010000093">
    <property type="protein sequence ID" value="CAL1531558.1"/>
    <property type="molecule type" value="Genomic_DNA"/>
</dbReference>
<feature type="non-terminal residue" evidence="2">
    <location>
        <position position="181"/>
    </location>
</feature>
<feature type="non-terminal residue" evidence="2">
    <location>
        <position position="1"/>
    </location>
</feature>
<feature type="region of interest" description="Disordered" evidence="1">
    <location>
        <begin position="1"/>
        <end position="22"/>
    </location>
</feature>
<evidence type="ECO:0000313" key="3">
    <source>
        <dbReference type="Proteomes" id="UP001497497"/>
    </source>
</evidence>
<evidence type="ECO:0000313" key="2">
    <source>
        <dbReference type="EMBL" id="CAL1531558.1"/>
    </source>
</evidence>
<dbReference type="Proteomes" id="UP001497497">
    <property type="component" value="Unassembled WGS sequence"/>
</dbReference>
<gene>
    <name evidence="2" type="ORF">GSLYS_00005653001</name>
</gene>